<reference evidence="2 3" key="1">
    <citation type="journal article" date="2023" name="Plants (Basel)">
        <title>Bridging the Gap: Combining Genomics and Transcriptomics Approaches to Understand Stylosanthes scabra, an Orphan Legume from the Brazilian Caatinga.</title>
        <authorList>
            <person name="Ferreira-Neto J.R.C."/>
            <person name="da Silva M.D."/>
            <person name="Binneck E."/>
            <person name="de Melo N.F."/>
            <person name="da Silva R.H."/>
            <person name="de Melo A.L.T.M."/>
            <person name="Pandolfi V."/>
            <person name="Bustamante F.O."/>
            <person name="Brasileiro-Vidal A.C."/>
            <person name="Benko-Iseppon A.M."/>
        </authorList>
    </citation>
    <scope>NUCLEOTIDE SEQUENCE [LARGE SCALE GENOMIC DNA]</scope>
    <source>
        <tissue evidence="2">Leaves</tissue>
    </source>
</reference>
<evidence type="ECO:0000313" key="3">
    <source>
        <dbReference type="Proteomes" id="UP001341840"/>
    </source>
</evidence>
<organism evidence="2 3">
    <name type="scientific">Stylosanthes scabra</name>
    <dbReference type="NCBI Taxonomy" id="79078"/>
    <lineage>
        <taxon>Eukaryota</taxon>
        <taxon>Viridiplantae</taxon>
        <taxon>Streptophyta</taxon>
        <taxon>Embryophyta</taxon>
        <taxon>Tracheophyta</taxon>
        <taxon>Spermatophyta</taxon>
        <taxon>Magnoliopsida</taxon>
        <taxon>eudicotyledons</taxon>
        <taxon>Gunneridae</taxon>
        <taxon>Pentapetalae</taxon>
        <taxon>rosids</taxon>
        <taxon>fabids</taxon>
        <taxon>Fabales</taxon>
        <taxon>Fabaceae</taxon>
        <taxon>Papilionoideae</taxon>
        <taxon>50 kb inversion clade</taxon>
        <taxon>dalbergioids sensu lato</taxon>
        <taxon>Dalbergieae</taxon>
        <taxon>Pterocarpus clade</taxon>
        <taxon>Stylosanthes</taxon>
    </lineage>
</organism>
<dbReference type="EMBL" id="JASCZI010121510">
    <property type="protein sequence ID" value="MED6162038.1"/>
    <property type="molecule type" value="Genomic_DNA"/>
</dbReference>
<feature type="region of interest" description="Disordered" evidence="1">
    <location>
        <begin position="13"/>
        <end position="38"/>
    </location>
</feature>
<name>A0ABU6UPT4_9FABA</name>
<protein>
    <submittedName>
        <fullName evidence="2">Uncharacterized protein</fullName>
    </submittedName>
</protein>
<accession>A0ABU6UPT4</accession>
<gene>
    <name evidence="2" type="ORF">PIB30_066577</name>
</gene>
<evidence type="ECO:0000256" key="1">
    <source>
        <dbReference type="SAM" id="MobiDB-lite"/>
    </source>
</evidence>
<comment type="caution">
    <text evidence="2">The sequence shown here is derived from an EMBL/GenBank/DDBJ whole genome shotgun (WGS) entry which is preliminary data.</text>
</comment>
<proteinExistence type="predicted"/>
<evidence type="ECO:0000313" key="2">
    <source>
        <dbReference type="EMBL" id="MED6162038.1"/>
    </source>
</evidence>
<dbReference type="Proteomes" id="UP001341840">
    <property type="component" value="Unassembled WGS sequence"/>
</dbReference>
<sequence length="135" mass="15590">MGTVTPPRIQSLMRRPSAETTVGARTSPRHRLPPSSSNLGEVTTMLTQFSCIEKEPQTIHEILTAMREFVEWLILKLLTLQKSIRFFTSFYSRNVKGTQTRHLFQLPFLINEHGCKLQPQLVLGHCMVKRNDKRQ</sequence>
<keyword evidence="3" id="KW-1185">Reference proteome</keyword>